<proteinExistence type="predicted"/>
<gene>
    <name evidence="2" type="ORF">AMTR_s00025p00121500</name>
</gene>
<evidence type="ECO:0000313" key="3">
    <source>
        <dbReference type="Proteomes" id="UP000017836"/>
    </source>
</evidence>
<organism evidence="2 3">
    <name type="scientific">Amborella trichopoda</name>
    <dbReference type="NCBI Taxonomy" id="13333"/>
    <lineage>
        <taxon>Eukaryota</taxon>
        <taxon>Viridiplantae</taxon>
        <taxon>Streptophyta</taxon>
        <taxon>Embryophyta</taxon>
        <taxon>Tracheophyta</taxon>
        <taxon>Spermatophyta</taxon>
        <taxon>Magnoliopsida</taxon>
        <taxon>Amborellales</taxon>
        <taxon>Amborellaceae</taxon>
        <taxon>Amborella</taxon>
    </lineage>
</organism>
<dbReference type="EMBL" id="KI392614">
    <property type="protein sequence ID" value="ERN12397.1"/>
    <property type="molecule type" value="Genomic_DNA"/>
</dbReference>
<dbReference type="Pfam" id="PF05512">
    <property type="entry name" value="AWPM-19"/>
    <property type="match status" value="1"/>
</dbReference>
<dbReference type="InterPro" id="IPR008390">
    <property type="entry name" value="AWPM-19"/>
</dbReference>
<accession>W1PQT4</accession>
<dbReference type="Gramene" id="ERN12397">
    <property type="protein sequence ID" value="ERN12397"/>
    <property type="gene ID" value="AMTR_s00025p00121500"/>
</dbReference>
<keyword evidence="1" id="KW-1133">Transmembrane helix</keyword>
<keyword evidence="3" id="KW-1185">Reference proteome</keyword>
<dbReference type="AlphaFoldDB" id="W1PQT4"/>
<keyword evidence="1" id="KW-0472">Membrane</keyword>
<keyword evidence="1" id="KW-0812">Transmembrane</keyword>
<name>W1PQT4_AMBTC</name>
<dbReference type="Proteomes" id="UP000017836">
    <property type="component" value="Unassembled WGS sequence"/>
</dbReference>
<protein>
    <submittedName>
        <fullName evidence="2">Uncharacterized protein</fullName>
    </submittedName>
</protein>
<sequence>MYVAVSVIAGWAINYGIDNTYTIASTEPLHVHLFPIYYAIGNKATGFFVLFAFDSWSGRHRELDQWIS</sequence>
<reference evidence="3" key="1">
    <citation type="journal article" date="2013" name="Science">
        <title>The Amborella genome and the evolution of flowering plants.</title>
        <authorList>
            <consortium name="Amborella Genome Project"/>
        </authorList>
    </citation>
    <scope>NUCLEOTIDE SEQUENCE [LARGE SCALE GENOMIC DNA]</scope>
</reference>
<feature type="transmembrane region" description="Helical" evidence="1">
    <location>
        <begin position="36"/>
        <end position="53"/>
    </location>
</feature>
<dbReference type="HOGENOM" id="CLU_2797329_0_0_1"/>
<evidence type="ECO:0000256" key="1">
    <source>
        <dbReference type="SAM" id="Phobius"/>
    </source>
</evidence>
<evidence type="ECO:0000313" key="2">
    <source>
        <dbReference type="EMBL" id="ERN12397.1"/>
    </source>
</evidence>